<comment type="caution">
    <text evidence="1">The sequence shown here is derived from an EMBL/GenBank/DDBJ whole genome shotgun (WGS) entry which is preliminary data.</text>
</comment>
<evidence type="ECO:0000313" key="2">
    <source>
        <dbReference type="Proteomes" id="UP000189940"/>
    </source>
</evidence>
<organism evidence="1 2">
    <name type="scientific">Nitrobacter vulgaris</name>
    <dbReference type="NCBI Taxonomy" id="29421"/>
    <lineage>
        <taxon>Bacteria</taxon>
        <taxon>Pseudomonadati</taxon>
        <taxon>Pseudomonadota</taxon>
        <taxon>Alphaproteobacteria</taxon>
        <taxon>Hyphomicrobiales</taxon>
        <taxon>Nitrobacteraceae</taxon>
        <taxon>Nitrobacter</taxon>
    </lineage>
</organism>
<protein>
    <submittedName>
        <fullName evidence="1">Uncharacterized protein</fullName>
    </submittedName>
</protein>
<dbReference type="EMBL" id="MWPQ01000005">
    <property type="protein sequence ID" value="OPH84363.1"/>
    <property type="molecule type" value="Genomic_DNA"/>
</dbReference>
<evidence type="ECO:0000313" key="1">
    <source>
        <dbReference type="EMBL" id="OPH84363.1"/>
    </source>
</evidence>
<dbReference type="RefSeq" id="WP_079445501.1">
    <property type="nucleotide sequence ID" value="NZ_MWPQ01000005.1"/>
</dbReference>
<proteinExistence type="predicted"/>
<accession>A0A1V4I2C7</accession>
<gene>
    <name evidence="1" type="ORF">B2M20_02385</name>
</gene>
<dbReference type="OrthoDB" id="7508400at2"/>
<reference evidence="1 2" key="1">
    <citation type="submission" date="2017-02" db="EMBL/GenBank/DDBJ databases">
        <title>Genome sequence of the nitrite-oxidizing bacterium Nitrobacter vulgaris strain Ab1.</title>
        <authorList>
            <person name="Mellbye B.L."/>
            <person name="Davis E.W."/>
            <person name="Spieck E."/>
            <person name="Chang J.H."/>
            <person name="Bottomley P.J."/>
            <person name="Sayavedra-Soto L.A."/>
        </authorList>
    </citation>
    <scope>NUCLEOTIDE SEQUENCE [LARGE SCALE GENOMIC DNA]</scope>
    <source>
        <strain evidence="1 2">Ab1</strain>
    </source>
</reference>
<dbReference type="Proteomes" id="UP000189940">
    <property type="component" value="Unassembled WGS sequence"/>
</dbReference>
<sequence>MSSENERQVFPGIESILRALAKVPDIKPMAIPKLDMAALAKVQVDALAVFPEIQRRLAEQARPLVELQRRLEHAALPSLEAVQRITENVKRVEALLPRPSPQQIRLFEQLEKTERRKRVLDRIGLLPHPSTPFALLDGDDADDVLKIKIEQHYRDNWKEVCHDLESRAQRFDVDDEAKTTLAEALAAHQSGFYRAVCRLLLPEIERVARVELRGDCLGSLKIEKVIGEPGMELTISETNPPGYYALGLYERLTDHIYVKVDELNRLKLKSDPVPNRHAAIHGLIVYNSVWHSLNSIFLTDFAFQVVSGIKRLGREAKAADSAT</sequence>
<keyword evidence="2" id="KW-1185">Reference proteome</keyword>
<dbReference type="AlphaFoldDB" id="A0A1V4I2C7"/>
<name>A0A1V4I2C7_NITVU</name>